<evidence type="ECO:0000313" key="3">
    <source>
        <dbReference type="Proteomes" id="UP001552427"/>
    </source>
</evidence>
<comment type="caution">
    <text evidence="2">The sequence shown here is derived from an EMBL/GenBank/DDBJ whole genome shotgun (WGS) entry which is preliminary data.</text>
</comment>
<organism evidence="2 3">
    <name type="scientific">Nonomuraea bangladeshensis</name>
    <dbReference type="NCBI Taxonomy" id="404385"/>
    <lineage>
        <taxon>Bacteria</taxon>
        <taxon>Bacillati</taxon>
        <taxon>Actinomycetota</taxon>
        <taxon>Actinomycetes</taxon>
        <taxon>Streptosporangiales</taxon>
        <taxon>Streptosporangiaceae</taxon>
        <taxon>Nonomuraea</taxon>
    </lineage>
</organism>
<name>A0ABV3GZK9_9ACTN</name>
<proteinExistence type="predicted"/>
<feature type="signal peptide" evidence="1">
    <location>
        <begin position="1"/>
        <end position="30"/>
    </location>
</feature>
<keyword evidence="1" id="KW-0732">Signal</keyword>
<accession>A0ABV3GZK9</accession>
<evidence type="ECO:0000313" key="2">
    <source>
        <dbReference type="EMBL" id="MEV4285590.1"/>
    </source>
</evidence>
<evidence type="ECO:0008006" key="4">
    <source>
        <dbReference type="Google" id="ProtNLM"/>
    </source>
</evidence>
<dbReference type="Proteomes" id="UP001552427">
    <property type="component" value="Unassembled WGS sequence"/>
</dbReference>
<dbReference type="RefSeq" id="WP_364446419.1">
    <property type="nucleotide sequence ID" value="NZ_JBFARM010000003.1"/>
</dbReference>
<dbReference type="EMBL" id="JBFARM010000003">
    <property type="protein sequence ID" value="MEV4285590.1"/>
    <property type="molecule type" value="Genomic_DNA"/>
</dbReference>
<sequence length="146" mass="15174">MISPKHIFAWATAAITGALMAASFQTPAMAGEGPERPDDSIRYDAPIARPSAAPVAGYQIVAGRRVTLANGETRTSMATCNDGRRVLGGGWTSDNADDLVVLDNHAVGNGAAWEVTFRNPLGGDDEAATARATAQCAFVRPSAQSD</sequence>
<keyword evidence="3" id="KW-1185">Reference proteome</keyword>
<gene>
    <name evidence="2" type="ORF">AB0K40_08790</name>
</gene>
<evidence type="ECO:0000256" key="1">
    <source>
        <dbReference type="SAM" id="SignalP"/>
    </source>
</evidence>
<feature type="chain" id="PRO_5046868975" description="Secreted protein" evidence="1">
    <location>
        <begin position="31"/>
        <end position="146"/>
    </location>
</feature>
<protein>
    <recommendedName>
        <fullName evidence="4">Secreted protein</fullName>
    </recommendedName>
</protein>
<reference evidence="2 3" key="1">
    <citation type="submission" date="2024-06" db="EMBL/GenBank/DDBJ databases">
        <title>The Natural Products Discovery Center: Release of the First 8490 Sequenced Strains for Exploring Actinobacteria Biosynthetic Diversity.</title>
        <authorList>
            <person name="Kalkreuter E."/>
            <person name="Kautsar S.A."/>
            <person name="Yang D."/>
            <person name="Bader C.D."/>
            <person name="Teijaro C.N."/>
            <person name="Fluegel L."/>
            <person name="Davis C.M."/>
            <person name="Simpson J.R."/>
            <person name="Lauterbach L."/>
            <person name="Steele A.D."/>
            <person name="Gui C."/>
            <person name="Meng S."/>
            <person name="Li G."/>
            <person name="Viehrig K."/>
            <person name="Ye F."/>
            <person name="Su P."/>
            <person name="Kiefer A.F."/>
            <person name="Nichols A."/>
            <person name="Cepeda A.J."/>
            <person name="Yan W."/>
            <person name="Fan B."/>
            <person name="Jiang Y."/>
            <person name="Adhikari A."/>
            <person name="Zheng C.-J."/>
            <person name="Schuster L."/>
            <person name="Cowan T.M."/>
            <person name="Smanski M.J."/>
            <person name="Chevrette M.G."/>
            <person name="De Carvalho L.P.S."/>
            <person name="Shen B."/>
        </authorList>
    </citation>
    <scope>NUCLEOTIDE SEQUENCE [LARGE SCALE GENOMIC DNA]</scope>
    <source>
        <strain evidence="2 3">NPDC049574</strain>
    </source>
</reference>